<proteinExistence type="predicted"/>
<keyword evidence="2" id="KW-1185">Reference proteome</keyword>
<dbReference type="AlphaFoldDB" id="A0A9X3LBX1"/>
<reference evidence="1" key="1">
    <citation type="submission" date="2022-05" db="EMBL/GenBank/DDBJ databases">
        <authorList>
            <person name="Colautti A."/>
            <person name="Iacumin L."/>
        </authorList>
    </citation>
    <scope>NUCLEOTIDE SEQUENCE</scope>
    <source>
        <strain evidence="1">DSM 30747</strain>
    </source>
</reference>
<dbReference type="OrthoDB" id="2969807at2"/>
<evidence type="ECO:0000313" key="1">
    <source>
        <dbReference type="EMBL" id="MCZ8534910.1"/>
    </source>
</evidence>
<dbReference type="EMBL" id="JAMKBI010000014">
    <property type="protein sequence ID" value="MCZ8534910.1"/>
    <property type="molecule type" value="Genomic_DNA"/>
</dbReference>
<dbReference type="RefSeq" id="WP_090563831.1">
    <property type="nucleotide sequence ID" value="NZ_CP189791.1"/>
</dbReference>
<accession>A0A9X3LBX1</accession>
<evidence type="ECO:0000313" key="2">
    <source>
        <dbReference type="Proteomes" id="UP001152172"/>
    </source>
</evidence>
<gene>
    <name evidence="1" type="ORF">M9R61_16515</name>
</gene>
<protein>
    <submittedName>
        <fullName evidence="1">Uncharacterized protein</fullName>
    </submittedName>
</protein>
<name>A0A9X3LBX1_9BACI</name>
<dbReference type="Proteomes" id="UP001152172">
    <property type="component" value="Unassembled WGS sequence"/>
</dbReference>
<sequence length="80" mass="9500">MKQLFPLHASIMVDSFDDIILDYEFSLVRLKENSIVCTYDHFLLEIHAESLHIKSMSSDRLHLHVHNLQFFNLTRKEKTV</sequence>
<organism evidence="1 2">
    <name type="scientific">Psychrobacillus psychrodurans</name>
    <dbReference type="NCBI Taxonomy" id="126157"/>
    <lineage>
        <taxon>Bacteria</taxon>
        <taxon>Bacillati</taxon>
        <taxon>Bacillota</taxon>
        <taxon>Bacilli</taxon>
        <taxon>Bacillales</taxon>
        <taxon>Bacillaceae</taxon>
        <taxon>Psychrobacillus</taxon>
    </lineage>
</organism>
<comment type="caution">
    <text evidence="1">The sequence shown here is derived from an EMBL/GenBank/DDBJ whole genome shotgun (WGS) entry which is preliminary data.</text>
</comment>